<gene>
    <name evidence="3" type="ORF">GCM10010502_21690</name>
</gene>
<feature type="domain" description="UspA" evidence="2">
    <location>
        <begin position="10"/>
        <end position="145"/>
    </location>
</feature>
<dbReference type="InterPro" id="IPR006015">
    <property type="entry name" value="Universal_stress_UspA"/>
</dbReference>
<reference evidence="3" key="2">
    <citation type="submission" date="2020-09" db="EMBL/GenBank/DDBJ databases">
        <authorList>
            <person name="Sun Q."/>
            <person name="Ohkuma M."/>
        </authorList>
    </citation>
    <scope>NUCLEOTIDE SEQUENCE</scope>
    <source>
        <strain evidence="3">JCM 4434</strain>
    </source>
</reference>
<dbReference type="PANTHER" id="PTHR31964">
    <property type="entry name" value="ADENINE NUCLEOTIDE ALPHA HYDROLASES-LIKE SUPERFAMILY PROTEIN"/>
    <property type="match status" value="1"/>
</dbReference>
<evidence type="ECO:0000256" key="1">
    <source>
        <dbReference type="ARBA" id="ARBA00008791"/>
    </source>
</evidence>
<evidence type="ECO:0000259" key="2">
    <source>
        <dbReference type="Pfam" id="PF00582"/>
    </source>
</evidence>
<proteinExistence type="inferred from homology"/>
<comment type="similarity">
    <text evidence="1">Belongs to the universal stress protein A family.</text>
</comment>
<accession>A0A8H9HJL3</accession>
<dbReference type="Gene3D" id="3.40.50.620">
    <property type="entry name" value="HUPs"/>
    <property type="match status" value="1"/>
</dbReference>
<evidence type="ECO:0000313" key="4">
    <source>
        <dbReference type="Proteomes" id="UP000610124"/>
    </source>
</evidence>
<dbReference type="InterPro" id="IPR006016">
    <property type="entry name" value="UspA"/>
</dbReference>
<dbReference type="PRINTS" id="PR01438">
    <property type="entry name" value="UNVRSLSTRESS"/>
</dbReference>
<dbReference type="PANTHER" id="PTHR31964:SF113">
    <property type="entry name" value="USPA DOMAIN-CONTAINING PROTEIN"/>
    <property type="match status" value="1"/>
</dbReference>
<evidence type="ECO:0000313" key="3">
    <source>
        <dbReference type="EMBL" id="GGU69944.1"/>
    </source>
</evidence>
<dbReference type="EMBL" id="BMUB01000004">
    <property type="protein sequence ID" value="GGU69944.1"/>
    <property type="molecule type" value="Genomic_DNA"/>
</dbReference>
<dbReference type="InterPro" id="IPR014729">
    <property type="entry name" value="Rossmann-like_a/b/a_fold"/>
</dbReference>
<dbReference type="Pfam" id="PF00582">
    <property type="entry name" value="Usp"/>
    <property type="match status" value="1"/>
</dbReference>
<comment type="caution">
    <text evidence="3">The sequence shown here is derived from an EMBL/GenBank/DDBJ whole genome shotgun (WGS) entry which is preliminary data.</text>
</comment>
<name>A0A8H9HJL3_KITAU</name>
<reference evidence="3" key="1">
    <citation type="journal article" date="2014" name="Int. J. Syst. Evol. Microbiol.">
        <title>Complete genome sequence of Corynebacterium casei LMG S-19264T (=DSM 44701T), isolated from a smear-ripened cheese.</title>
        <authorList>
            <consortium name="US DOE Joint Genome Institute (JGI-PGF)"/>
            <person name="Walter F."/>
            <person name="Albersmeier A."/>
            <person name="Kalinowski J."/>
            <person name="Ruckert C."/>
        </authorList>
    </citation>
    <scope>NUCLEOTIDE SEQUENCE</scope>
    <source>
        <strain evidence="3">JCM 4434</strain>
    </source>
</reference>
<dbReference type="Proteomes" id="UP000610124">
    <property type="component" value="Unassembled WGS sequence"/>
</dbReference>
<sequence>MSEQDGMRQQRIVVGVDGSPASVDALRWAIGQAGMQGAVVEALIAWQHPVATGWTVPIEAYEDLPGIARKILDDSVTEATDRDAAVEIKARVQEGGAAACLLEAAHGAELLVVGSRGHGGFAGALLGSVGQHCVQHAPCPVVVVRHRND</sequence>
<protein>
    <submittedName>
        <fullName evidence="3">Universal stress protein</fullName>
    </submittedName>
</protein>
<dbReference type="AlphaFoldDB" id="A0A8H9HJL3"/>
<dbReference type="SUPFAM" id="SSF52402">
    <property type="entry name" value="Adenine nucleotide alpha hydrolases-like"/>
    <property type="match status" value="1"/>
</dbReference>
<organism evidence="3 4">
    <name type="scientific">Kitasatospora aureofaciens</name>
    <name type="common">Streptomyces aureofaciens</name>
    <dbReference type="NCBI Taxonomy" id="1894"/>
    <lineage>
        <taxon>Bacteria</taxon>
        <taxon>Bacillati</taxon>
        <taxon>Actinomycetota</taxon>
        <taxon>Actinomycetes</taxon>
        <taxon>Kitasatosporales</taxon>
        <taxon>Streptomycetaceae</taxon>
        <taxon>Kitasatospora</taxon>
    </lineage>
</organism>